<evidence type="ECO:0000256" key="3">
    <source>
        <dbReference type="ARBA" id="ARBA00022544"/>
    </source>
</evidence>
<dbReference type="InterPro" id="IPR008844">
    <property type="entry name" value="Spore_GerAC-like"/>
</dbReference>
<dbReference type="EMBL" id="JACSPV010000005">
    <property type="protein sequence ID" value="MBD8004384.1"/>
    <property type="molecule type" value="Genomic_DNA"/>
</dbReference>
<keyword evidence="5" id="KW-0472">Membrane</keyword>
<dbReference type="PROSITE" id="PS51257">
    <property type="entry name" value="PROKAR_LIPOPROTEIN"/>
    <property type="match status" value="1"/>
</dbReference>
<dbReference type="Proteomes" id="UP000648182">
    <property type="component" value="Unassembled WGS sequence"/>
</dbReference>
<reference evidence="11 12" key="1">
    <citation type="submission" date="2020-08" db="EMBL/GenBank/DDBJ databases">
        <title>A Genomic Blueprint of the Chicken Gut Microbiome.</title>
        <authorList>
            <person name="Gilroy R."/>
            <person name="Ravi A."/>
            <person name="Getino M."/>
            <person name="Pursley I."/>
            <person name="Horton D.L."/>
            <person name="Alikhan N.-F."/>
            <person name="Baker D."/>
            <person name="Gharbi K."/>
            <person name="Hall N."/>
            <person name="Watson M."/>
            <person name="Adriaenssens E.M."/>
            <person name="Foster-Nyarko E."/>
            <person name="Jarju S."/>
            <person name="Secka A."/>
            <person name="Antonio M."/>
            <person name="Oren A."/>
            <person name="Chaudhuri R."/>
            <person name="La Ragione R.M."/>
            <person name="Hildebrand F."/>
            <person name="Pallen M.J."/>
        </authorList>
    </citation>
    <scope>NUCLEOTIDE SEQUENCE [LARGE SCALE GENOMIC DNA]</scope>
    <source>
        <strain evidence="11 12">Sa1BUA2</strain>
    </source>
</reference>
<feature type="domain" description="Spore germination GerAC-like C-terminal" evidence="9">
    <location>
        <begin position="219"/>
        <end position="365"/>
    </location>
</feature>
<evidence type="ECO:0000256" key="4">
    <source>
        <dbReference type="ARBA" id="ARBA00022729"/>
    </source>
</evidence>
<dbReference type="RefSeq" id="WP_191810428.1">
    <property type="nucleotide sequence ID" value="NZ_JACSPV010000005.1"/>
</dbReference>
<keyword evidence="6" id="KW-0564">Palmitate</keyword>
<comment type="subcellular location">
    <subcellularLocation>
        <location evidence="1">Membrane</location>
        <topology evidence="1">Lipid-anchor</topology>
    </subcellularLocation>
</comment>
<evidence type="ECO:0000256" key="6">
    <source>
        <dbReference type="ARBA" id="ARBA00023139"/>
    </source>
</evidence>
<dbReference type="PANTHER" id="PTHR35789">
    <property type="entry name" value="SPORE GERMINATION PROTEIN B3"/>
    <property type="match status" value="1"/>
</dbReference>
<dbReference type="Pfam" id="PF25198">
    <property type="entry name" value="Spore_GerAC_N"/>
    <property type="match status" value="1"/>
</dbReference>
<protein>
    <submittedName>
        <fullName evidence="11">Ger(X)C family spore germination protein</fullName>
    </submittedName>
</protein>
<name>A0ABR8VHZ1_9BACI</name>
<evidence type="ECO:0000256" key="5">
    <source>
        <dbReference type="ARBA" id="ARBA00023136"/>
    </source>
</evidence>
<keyword evidence="12" id="KW-1185">Reference proteome</keyword>
<organism evidence="11 12">
    <name type="scientific">Bacillus norwichensis</name>
    <dbReference type="NCBI Taxonomy" id="2762217"/>
    <lineage>
        <taxon>Bacteria</taxon>
        <taxon>Bacillati</taxon>
        <taxon>Bacillota</taxon>
        <taxon>Bacilli</taxon>
        <taxon>Bacillales</taxon>
        <taxon>Bacillaceae</taxon>
        <taxon>Bacillus</taxon>
    </lineage>
</organism>
<dbReference type="PANTHER" id="PTHR35789:SF1">
    <property type="entry name" value="SPORE GERMINATION PROTEIN B3"/>
    <property type="match status" value="1"/>
</dbReference>
<dbReference type="InterPro" id="IPR046953">
    <property type="entry name" value="Spore_GerAC-like_C"/>
</dbReference>
<proteinExistence type="inferred from homology"/>
<evidence type="ECO:0000256" key="8">
    <source>
        <dbReference type="SAM" id="SignalP"/>
    </source>
</evidence>
<evidence type="ECO:0000313" key="11">
    <source>
        <dbReference type="EMBL" id="MBD8004384.1"/>
    </source>
</evidence>
<dbReference type="Pfam" id="PF05504">
    <property type="entry name" value="Spore_GerAC"/>
    <property type="match status" value="1"/>
</dbReference>
<evidence type="ECO:0000259" key="10">
    <source>
        <dbReference type="Pfam" id="PF25198"/>
    </source>
</evidence>
<feature type="chain" id="PRO_5046657861" evidence="8">
    <location>
        <begin position="26"/>
        <end position="368"/>
    </location>
</feature>
<dbReference type="InterPro" id="IPR057336">
    <property type="entry name" value="GerAC_N"/>
</dbReference>
<feature type="domain" description="Spore germination protein N-terminal" evidence="10">
    <location>
        <begin position="25"/>
        <end position="195"/>
    </location>
</feature>
<evidence type="ECO:0000313" key="12">
    <source>
        <dbReference type="Proteomes" id="UP000648182"/>
    </source>
</evidence>
<evidence type="ECO:0000256" key="7">
    <source>
        <dbReference type="ARBA" id="ARBA00023288"/>
    </source>
</evidence>
<keyword evidence="4 8" id="KW-0732">Signal</keyword>
<evidence type="ECO:0000256" key="2">
    <source>
        <dbReference type="ARBA" id="ARBA00007886"/>
    </source>
</evidence>
<sequence>MKRNRFLILAAVCITCFLLSSCGFKDIDKRIFVQAIGVDYSGNEKKPYKVTLKLAVPSGSLKEAGVKYTYLTKEDSTLAGAIRFLKTQVDKELDFGHTRALIFDKKILEKDFKETLDFFIRRRDIQMISWVAVGEPSAEEVLRVKPESEMAGSTVLTNLFSGNGVESAYITSTFLFDARRKMVENGIEPIIPIIRTNKDHSTLIVNHSYVFSPRHEPVKLNPMQTKFFSLMASRINKLDIEVKKKGENFTMSVDSARVKYKIITAPQKKPVLKMKIVIAGIIEESTFDMNPSELDTYSKMTAKKTKQEVLKVLRFLQKEDLDPLGFGLRYKATRIQNGKRYEEWQGIYPNLTFDVSVDAKIRSTGTVE</sequence>
<comment type="caution">
    <text evidence="11">The sequence shown here is derived from an EMBL/GenBank/DDBJ whole genome shotgun (WGS) entry which is preliminary data.</text>
</comment>
<dbReference type="NCBIfam" id="TIGR02887">
    <property type="entry name" value="spore_ger_x_C"/>
    <property type="match status" value="1"/>
</dbReference>
<gene>
    <name evidence="11" type="ORF">H9631_04760</name>
</gene>
<feature type="signal peptide" evidence="8">
    <location>
        <begin position="1"/>
        <end position="25"/>
    </location>
</feature>
<comment type="similarity">
    <text evidence="2">Belongs to the GerABKC lipoprotein family.</text>
</comment>
<evidence type="ECO:0000256" key="1">
    <source>
        <dbReference type="ARBA" id="ARBA00004635"/>
    </source>
</evidence>
<keyword evidence="3" id="KW-0309">Germination</keyword>
<evidence type="ECO:0000259" key="9">
    <source>
        <dbReference type="Pfam" id="PF05504"/>
    </source>
</evidence>
<dbReference type="Gene3D" id="3.30.300.210">
    <property type="entry name" value="Nutrient germinant receptor protein C, domain 3"/>
    <property type="match status" value="1"/>
</dbReference>
<dbReference type="InterPro" id="IPR038501">
    <property type="entry name" value="Spore_GerAC_C_sf"/>
</dbReference>
<accession>A0ABR8VHZ1</accession>
<keyword evidence="7" id="KW-0449">Lipoprotein</keyword>